<organism evidence="2 3">
    <name type="scientific">Candidatus Borkfalkia ceftriaxoniphila</name>
    <dbReference type="NCBI Taxonomy" id="2508949"/>
    <lineage>
        <taxon>Bacteria</taxon>
        <taxon>Bacillati</taxon>
        <taxon>Bacillota</taxon>
        <taxon>Clostridia</taxon>
        <taxon>Christensenellales</taxon>
        <taxon>Christensenellaceae</taxon>
        <taxon>Candidatus Borkfalkia</taxon>
    </lineage>
</organism>
<evidence type="ECO:0000313" key="2">
    <source>
        <dbReference type="EMBL" id="RXZ58194.1"/>
    </source>
</evidence>
<dbReference type="SUPFAM" id="SSF53067">
    <property type="entry name" value="Actin-like ATPase domain"/>
    <property type="match status" value="2"/>
</dbReference>
<dbReference type="InterPro" id="IPR003494">
    <property type="entry name" value="SHS2_FtsA"/>
</dbReference>
<sequence length="388" mass="43269">MNRRSVAVLDVESSEVTVIIGERGVNNTFVFKGMKTEKYDGFADADFFDSEKLSRAVSEALRCVELSCNDKIKEIYVGVPGEFLKVVTMRHMTSFPKKRRISLQDVKNLYHDGFTCGEAGYSLIKQSNVYYVTSDKRRTIDPVGMVSDSLEGYLSYFLCSDYYKNILSNILYQYGVKKVSFLPASLAEAMYLIPSETRDEYAILLDIGYMSMTFSVVCGNGIVYQSACSVGGGHVTACMIRDGELEIPFDVAEALLKKVNLSSVDNPDATIDYTDRLQSYSLPLSAVHEKVKEGLDLICEVINKCLELCDNRNIDYKPILLTGGGVTNIRGAREHISNRLNKVVEIVAPNLPYYNKASQSSVLSLLDMALTEKREKSLFSNIFYGFGG</sequence>
<keyword evidence="3" id="KW-1185">Reference proteome</keyword>
<evidence type="ECO:0000259" key="1">
    <source>
        <dbReference type="SMART" id="SM00842"/>
    </source>
</evidence>
<dbReference type="GO" id="GO:0009898">
    <property type="term" value="C:cytoplasmic side of plasma membrane"/>
    <property type="evidence" value="ECO:0007669"/>
    <property type="project" value="TreeGrafter"/>
</dbReference>
<dbReference type="EMBL" id="SDOZ01000003">
    <property type="protein sequence ID" value="RXZ58194.1"/>
    <property type="molecule type" value="Genomic_DNA"/>
</dbReference>
<dbReference type="GO" id="GO:0032153">
    <property type="term" value="C:cell division site"/>
    <property type="evidence" value="ECO:0007669"/>
    <property type="project" value="TreeGrafter"/>
</dbReference>
<comment type="caution">
    <text evidence="2">The sequence shown here is derived from an EMBL/GenBank/DDBJ whole genome shotgun (WGS) entry which is preliminary data.</text>
</comment>
<dbReference type="Gene3D" id="3.30.420.40">
    <property type="match status" value="1"/>
</dbReference>
<protein>
    <recommendedName>
        <fullName evidence="1">SHS2 domain-containing protein</fullName>
    </recommendedName>
</protein>
<gene>
    <name evidence="2" type="ORF">ESZ91_09045</name>
</gene>
<dbReference type="InterPro" id="IPR043129">
    <property type="entry name" value="ATPase_NBD"/>
</dbReference>
<dbReference type="SMART" id="SM00842">
    <property type="entry name" value="FtsA"/>
    <property type="match status" value="1"/>
</dbReference>
<dbReference type="PANTHER" id="PTHR32432">
    <property type="entry name" value="CELL DIVISION PROTEIN FTSA-RELATED"/>
    <property type="match status" value="1"/>
</dbReference>
<dbReference type="GO" id="GO:0051301">
    <property type="term" value="P:cell division"/>
    <property type="evidence" value="ECO:0007669"/>
    <property type="project" value="InterPro"/>
</dbReference>
<dbReference type="RefSeq" id="WP_129226456.1">
    <property type="nucleotide sequence ID" value="NZ_SDOZ01000003.1"/>
</dbReference>
<proteinExistence type="predicted"/>
<dbReference type="PANTHER" id="PTHR32432:SF4">
    <property type="entry name" value="CELL DIVISION PROTEIN FTSA"/>
    <property type="match status" value="1"/>
</dbReference>
<dbReference type="Proteomes" id="UP000291269">
    <property type="component" value="Unassembled WGS sequence"/>
</dbReference>
<dbReference type="AlphaFoldDB" id="A0A4Q2K8G0"/>
<reference evidence="2 3" key="1">
    <citation type="journal article" date="2019" name="Gut">
        <title>Antibiotics-induced monodominance of a novel gut bacterial order.</title>
        <authorList>
            <person name="Hildebrand F."/>
            <person name="Moitinho-Silva L."/>
            <person name="Blasche S."/>
            <person name="Jahn M.T."/>
            <person name="Gossmann T.I."/>
            <person name="Heuerta-Cepas J."/>
            <person name="Hercog R."/>
            <person name="Luetge M."/>
            <person name="Bahram M."/>
            <person name="Pryszlak A."/>
            <person name="Alves R.J."/>
            <person name="Waszak S.M."/>
            <person name="Zhu A."/>
            <person name="Ye L."/>
            <person name="Costea P.I."/>
            <person name="Aalvink S."/>
            <person name="Belzer C."/>
            <person name="Forslund S.K."/>
            <person name="Sunagawa S."/>
            <person name="Hentschel U."/>
            <person name="Merten C."/>
            <person name="Patil K.R."/>
            <person name="Benes V."/>
            <person name="Bork P."/>
        </authorList>
    </citation>
    <scope>NUCLEOTIDE SEQUENCE [LARGE SCALE GENOMIC DNA]</scope>
    <source>
        <strain evidence="2 3">HDS1380</strain>
    </source>
</reference>
<dbReference type="InterPro" id="IPR050696">
    <property type="entry name" value="FtsA/MreB"/>
</dbReference>
<feature type="domain" description="SHS2" evidence="1">
    <location>
        <begin position="6"/>
        <end position="192"/>
    </location>
</feature>
<dbReference type="OrthoDB" id="9768127at2"/>
<name>A0A4Q2K8G0_9FIRM</name>
<accession>A0A4Q2K8G0</accession>
<evidence type="ECO:0000313" key="3">
    <source>
        <dbReference type="Proteomes" id="UP000291269"/>
    </source>
</evidence>